<dbReference type="PANTHER" id="PTHR19848">
    <property type="entry name" value="WD40 REPEAT PROTEIN"/>
    <property type="match status" value="1"/>
</dbReference>
<dbReference type="InterPro" id="IPR011044">
    <property type="entry name" value="Quino_amine_DH_bsu"/>
</dbReference>
<feature type="repeat" description="WD" evidence="3">
    <location>
        <begin position="436"/>
        <end position="467"/>
    </location>
</feature>
<dbReference type="SMART" id="SM00320">
    <property type="entry name" value="WD40"/>
    <property type="match status" value="6"/>
</dbReference>
<dbReference type="PROSITE" id="PS50082">
    <property type="entry name" value="WD_REPEATS_2"/>
    <property type="match status" value="4"/>
</dbReference>
<protein>
    <submittedName>
        <fullName evidence="4">WD40 superfamily-like protein</fullName>
    </submittedName>
</protein>
<dbReference type="InterPro" id="IPR001680">
    <property type="entry name" value="WD40_rpt"/>
</dbReference>
<dbReference type="AlphaFoldDB" id="D2JM07"/>
<feature type="repeat" description="WD" evidence="3">
    <location>
        <begin position="253"/>
        <end position="294"/>
    </location>
</feature>
<evidence type="ECO:0000256" key="1">
    <source>
        <dbReference type="ARBA" id="ARBA00022574"/>
    </source>
</evidence>
<reference evidence="4" key="1">
    <citation type="journal article" date="2009" name="Mol. Microbiol.">
        <title>Evidence that a secondary metabolic biosynthetic gene cluster has grown by gene relocation during evolution of the filamentous fungus Fusarium.</title>
        <authorList>
            <person name="Proctor R.H."/>
            <person name="McCormick S.P."/>
            <person name="Alexander N.J."/>
            <person name="Desjardins A.E."/>
        </authorList>
    </citation>
    <scope>NUCLEOTIDE SEQUENCE</scope>
    <source>
        <strain evidence="4">NRRL 36351</strain>
    </source>
</reference>
<dbReference type="InterPro" id="IPR015943">
    <property type="entry name" value="WD40/YVTN_repeat-like_dom_sf"/>
</dbReference>
<evidence type="ECO:0000313" key="4">
    <source>
        <dbReference type="EMBL" id="ACZ63294.1"/>
    </source>
</evidence>
<dbReference type="SUPFAM" id="SSF50998">
    <property type="entry name" value="Quinoprotein alcohol dehydrogenase-like"/>
    <property type="match status" value="1"/>
</dbReference>
<dbReference type="Gene3D" id="2.130.10.10">
    <property type="entry name" value="YVTN repeat-like/Quinoprotein amine dehydrogenase"/>
    <property type="match status" value="3"/>
</dbReference>
<keyword evidence="2" id="KW-0677">Repeat</keyword>
<proteinExistence type="predicted"/>
<evidence type="ECO:0000256" key="3">
    <source>
        <dbReference type="PROSITE-ProRule" id="PRU00221"/>
    </source>
</evidence>
<dbReference type="InterPro" id="IPR011047">
    <property type="entry name" value="Quinoprotein_ADH-like_sf"/>
</dbReference>
<dbReference type="CDD" id="cd00200">
    <property type="entry name" value="WD40"/>
    <property type="match status" value="1"/>
</dbReference>
<dbReference type="EMBL" id="GQ915523">
    <property type="protein sequence ID" value="ACZ63294.1"/>
    <property type="molecule type" value="Genomic_DNA"/>
</dbReference>
<keyword evidence="1 3" id="KW-0853">WD repeat</keyword>
<feature type="repeat" description="WD" evidence="3">
    <location>
        <begin position="384"/>
        <end position="425"/>
    </location>
</feature>
<gene>
    <name evidence="4" type="ORF">FSPEC_0001</name>
</gene>
<dbReference type="PANTHER" id="PTHR19848:SF8">
    <property type="entry name" value="F-BOX AND WD REPEAT DOMAIN CONTAINING 7"/>
    <property type="match status" value="1"/>
</dbReference>
<dbReference type="PROSITE" id="PS50294">
    <property type="entry name" value="WD_REPEATS_REGION"/>
    <property type="match status" value="2"/>
</dbReference>
<dbReference type="Pfam" id="PF00400">
    <property type="entry name" value="WD40"/>
    <property type="match status" value="6"/>
</dbReference>
<evidence type="ECO:0000256" key="2">
    <source>
        <dbReference type="ARBA" id="ARBA00022737"/>
    </source>
</evidence>
<feature type="repeat" description="WD" evidence="3">
    <location>
        <begin position="43"/>
        <end position="70"/>
    </location>
</feature>
<dbReference type="SUPFAM" id="SSF50969">
    <property type="entry name" value="YVTN repeat-like/Quinoprotein amine dehydrogenase"/>
    <property type="match status" value="1"/>
</dbReference>
<sequence>MAFSPDSKLYCLQLAADSRFGTQQLDTFEYHLEDNKLQRFAAITAVAFSPDNQLLASGSSGKVRLWSLTNRGFCDLDVGSLVYGLAFSPDCQLLATGLMGRSAKIRVWDTVYADRGYLQEDSGRCRGIHISPNRKFVVSQSSKSSRKLDASSRTLQLWDASTGTLQKTLTNEDVIFDVQFSPDSKSVEFRTSETESYIWNTTTGNKEQIYDLQAKQIARSVVYSADGQLVAVCCDDNTIRLYFTRSGAHLSTFESHKCDINVIAVSPDSQTLASWLSDNTIRLWSTKTGELKHKFHLPLGKPAPSRLVFSPCGRVLISENNESIDWWSADTGVHQDTHKHNGIPITFACSPNLIYLAEALYDLESGLERIELYCPREWYQKITLRGHKGGAVHMAFSPDNRLLAVASTDRTVRLWDATTSTHINTFQTYNDIPEMVRFSPDAQIIAVASLDRAIRIWSTVTGEYQQMVQYDQGFLQEMILLHEELEILVSDAKCNMFWDSNFKVTTYSYDLLSDDEVPRSEPGCCGINLDAEGIWIMQDFEKLVLIPPEYRPERSSHGTIARHGLLARAGTVLFIGTLSGRVIRYVHC</sequence>
<organism evidence="4">
    <name type="scientific">Fusarium sp. NRRL 36351</name>
    <dbReference type="NCBI Taxonomy" id="694268"/>
    <lineage>
        <taxon>Eukaryota</taxon>
        <taxon>Fungi</taxon>
        <taxon>Dikarya</taxon>
        <taxon>Ascomycota</taxon>
        <taxon>Pezizomycotina</taxon>
        <taxon>Sordariomycetes</taxon>
        <taxon>Hypocreomycetidae</taxon>
        <taxon>Hypocreales</taxon>
        <taxon>Nectriaceae</taxon>
        <taxon>Fusarium</taxon>
    </lineage>
</organism>
<name>D2JM07_9HYPO</name>
<accession>D2JM07</accession>